<gene>
    <name evidence="1" type="ORF">O6H91_05G021400</name>
</gene>
<dbReference type="EMBL" id="CM055096">
    <property type="protein sequence ID" value="KAJ7555078.1"/>
    <property type="molecule type" value="Genomic_DNA"/>
</dbReference>
<comment type="caution">
    <text evidence="1">The sequence shown here is derived from an EMBL/GenBank/DDBJ whole genome shotgun (WGS) entry which is preliminary data.</text>
</comment>
<evidence type="ECO:0000313" key="2">
    <source>
        <dbReference type="Proteomes" id="UP001162992"/>
    </source>
</evidence>
<dbReference type="Proteomes" id="UP001162992">
    <property type="component" value="Chromosome 5"/>
</dbReference>
<proteinExistence type="predicted"/>
<sequence>MDSVAIAATILVSLLCIAEQCIGDKIRAVDYGTQLVDDLLGQPSVSFRHYSGYITVDEAHGRALFYWFFEADHPDPLSLPLAMWLNGGPGCSSVGNGALLEMGPFYTNGNGSGLLLNKYSWGKEANLIFLESPAGVGFSYSNNSSDYNTFNDESVAKDSMAFLAGWFQKFPHYRSNDFYLLGESYAGHYVPNLAMKIMIENRLPHGFYINLKGFLIGNPWTDAYSDNLGSFDFYHSHSMISDETHDAIIKHCDMVDDIYTDSNSKNDRCQQAALQADSDLGQVNVDYIYGPACNSRPSSRSTKRFLFLAGTADPCSDSVTPYLNLPEVQAALHVSSPSNWSQCSDTVFYNYNHADIFGSVLPTYRQLVGNGLRIWIYSGDVDGNVPTTGTRYWINQLKLPIHIPWYPWNHENQVGGWTQIYEGLTFITVRGAGHMVPSIKPAEAVSIFRSFLAGKPLSSFRST</sequence>
<evidence type="ECO:0000313" key="1">
    <source>
        <dbReference type="EMBL" id="KAJ7555078.1"/>
    </source>
</evidence>
<protein>
    <submittedName>
        <fullName evidence="1">Uncharacterized protein</fullName>
    </submittedName>
</protein>
<reference evidence="2" key="1">
    <citation type="journal article" date="2024" name="Proc. Natl. Acad. Sci. U.S.A.">
        <title>Extraordinary preservation of gene collinearity over three hundred million years revealed in homosporous lycophytes.</title>
        <authorList>
            <person name="Li C."/>
            <person name="Wickell D."/>
            <person name="Kuo L.Y."/>
            <person name="Chen X."/>
            <person name="Nie B."/>
            <person name="Liao X."/>
            <person name="Peng D."/>
            <person name="Ji J."/>
            <person name="Jenkins J."/>
            <person name="Williams M."/>
            <person name="Shu S."/>
            <person name="Plott C."/>
            <person name="Barry K."/>
            <person name="Rajasekar S."/>
            <person name="Grimwood J."/>
            <person name="Han X."/>
            <person name="Sun S."/>
            <person name="Hou Z."/>
            <person name="He W."/>
            <person name="Dai G."/>
            <person name="Sun C."/>
            <person name="Schmutz J."/>
            <person name="Leebens-Mack J.H."/>
            <person name="Li F.W."/>
            <person name="Wang L."/>
        </authorList>
    </citation>
    <scope>NUCLEOTIDE SEQUENCE [LARGE SCALE GENOMIC DNA]</scope>
    <source>
        <strain evidence="2">cv. PW_Plant_1</strain>
    </source>
</reference>
<name>A0ACC2DLG4_DIPCM</name>
<organism evidence="1 2">
    <name type="scientific">Diphasiastrum complanatum</name>
    <name type="common">Issler's clubmoss</name>
    <name type="synonym">Lycopodium complanatum</name>
    <dbReference type="NCBI Taxonomy" id="34168"/>
    <lineage>
        <taxon>Eukaryota</taxon>
        <taxon>Viridiplantae</taxon>
        <taxon>Streptophyta</taxon>
        <taxon>Embryophyta</taxon>
        <taxon>Tracheophyta</taxon>
        <taxon>Lycopodiopsida</taxon>
        <taxon>Lycopodiales</taxon>
        <taxon>Lycopodiaceae</taxon>
        <taxon>Lycopodioideae</taxon>
        <taxon>Diphasiastrum</taxon>
    </lineage>
</organism>
<accession>A0ACC2DLG4</accession>
<keyword evidence="2" id="KW-1185">Reference proteome</keyword>